<evidence type="ECO:0000256" key="1">
    <source>
        <dbReference type="SAM" id="Coils"/>
    </source>
</evidence>
<dbReference type="KEGG" id="amn:RAM_39345"/>
<feature type="coiled-coil region" evidence="1">
    <location>
        <begin position="16"/>
        <end position="43"/>
    </location>
</feature>
<dbReference type="AlphaFoldDB" id="A0A9R0P4T6"/>
<sequence>MGEGVRPSYDELAALVATQAVELARAREEITALRAEVAALKRRLGTNSG</sequence>
<proteinExistence type="predicted"/>
<dbReference type="GeneID" id="92877212"/>
<accession>A0A9R0P4T6</accession>
<name>A0A9R0P4T6_AMYMS</name>
<evidence type="ECO:0000313" key="3">
    <source>
        <dbReference type="Proteomes" id="UP000006138"/>
    </source>
</evidence>
<keyword evidence="3" id="KW-1185">Reference proteome</keyword>
<protein>
    <submittedName>
        <fullName evidence="2">Uncharacterized protein</fullName>
    </submittedName>
</protein>
<dbReference type="RefSeq" id="WP_014467668.1">
    <property type="nucleotide sequence ID" value="NC_017186.1"/>
</dbReference>
<gene>
    <name evidence="2" type="ordered locus">RAM_39345</name>
</gene>
<organism evidence="2 3">
    <name type="scientific">Amycolatopsis mediterranei (strain S699)</name>
    <name type="common">Nocardia mediterranei</name>
    <dbReference type="NCBI Taxonomy" id="713604"/>
    <lineage>
        <taxon>Bacteria</taxon>
        <taxon>Bacillati</taxon>
        <taxon>Actinomycetota</taxon>
        <taxon>Actinomycetes</taxon>
        <taxon>Pseudonocardiales</taxon>
        <taxon>Pseudonocardiaceae</taxon>
        <taxon>Amycolatopsis</taxon>
    </lineage>
</organism>
<keyword evidence="1" id="KW-0175">Coiled coil</keyword>
<reference evidence="2 3" key="1">
    <citation type="journal article" date="2011" name="J. Bacteriol.">
        <title>Whole genome sequence of the rifamycin B-producing strain Amycolatopsis mediterranei S699.</title>
        <authorList>
            <person name="Verma M."/>
            <person name="Kaur J."/>
            <person name="Kumar M."/>
            <person name="Kumari K."/>
            <person name="Saxena A."/>
            <person name="Anand S."/>
            <person name="Nigam A."/>
            <person name="Ravi V."/>
            <person name="Raghuvanshi S."/>
            <person name="Khurana P."/>
            <person name="Tyagi A.K."/>
            <person name="Khurana J.P."/>
            <person name="Lal R."/>
        </authorList>
    </citation>
    <scope>NUCLEOTIDE SEQUENCE [LARGE SCALE GENOMIC DNA]</scope>
    <source>
        <strain evidence="2 3">S699</strain>
    </source>
</reference>
<dbReference type="Proteomes" id="UP000006138">
    <property type="component" value="Chromosome"/>
</dbReference>
<evidence type="ECO:0000313" key="2">
    <source>
        <dbReference type="EMBL" id="AEK46336.1"/>
    </source>
</evidence>
<dbReference type="EMBL" id="CP002896">
    <property type="protein sequence ID" value="AEK46336.1"/>
    <property type="molecule type" value="Genomic_DNA"/>
</dbReference>